<dbReference type="InterPro" id="IPR001533">
    <property type="entry name" value="Pterin_deHydtase"/>
</dbReference>
<accession>A0A2M7U3P9</accession>
<dbReference type="Proteomes" id="UP000230027">
    <property type="component" value="Unassembled WGS sequence"/>
</dbReference>
<reference evidence="6" key="1">
    <citation type="submission" date="2017-09" db="EMBL/GenBank/DDBJ databases">
        <title>Depth-based differentiation of microbial function through sediment-hosted aquifers and enrichment of novel symbionts in the deep terrestrial subsurface.</title>
        <authorList>
            <person name="Probst A.J."/>
            <person name="Ladd B."/>
            <person name="Jarett J.K."/>
            <person name="Geller-Mcgrath D.E."/>
            <person name="Sieber C.M.K."/>
            <person name="Emerson J.B."/>
            <person name="Anantharaman K."/>
            <person name="Thomas B.C."/>
            <person name="Malmstrom R."/>
            <person name="Stieglmeier M."/>
            <person name="Klingl A."/>
            <person name="Woyke T."/>
            <person name="Ryan C.M."/>
            <person name="Banfield J.F."/>
        </authorList>
    </citation>
    <scope>NUCLEOTIDE SEQUENCE [LARGE SCALE GENOMIC DNA]</scope>
</reference>
<comment type="caution">
    <text evidence="5">The sequence shown here is derived from an EMBL/GenBank/DDBJ whole genome shotgun (WGS) entry which is preliminary data.</text>
</comment>
<dbReference type="PANTHER" id="PTHR12599">
    <property type="entry name" value="PTERIN-4-ALPHA-CARBINOLAMINE DEHYDRATASE"/>
    <property type="match status" value="1"/>
</dbReference>
<evidence type="ECO:0000313" key="5">
    <source>
        <dbReference type="EMBL" id="PIZ65174.1"/>
    </source>
</evidence>
<protein>
    <recommendedName>
        <fullName evidence="4">Putative pterin-4-alpha-carbinolamine dehydratase</fullName>
        <shortName evidence="4">PHS</shortName>
        <ecNumber evidence="4">4.2.1.96</ecNumber>
    </recommendedName>
    <alternativeName>
        <fullName evidence="4">4-alpha-hydroxy-tetrahydropterin dehydratase</fullName>
    </alternativeName>
    <alternativeName>
        <fullName evidence="4">Pterin carbinolamine dehydratase</fullName>
        <shortName evidence="4">PCD</shortName>
    </alternativeName>
</protein>
<evidence type="ECO:0000313" key="6">
    <source>
        <dbReference type="Proteomes" id="UP000230027"/>
    </source>
</evidence>
<evidence type="ECO:0000256" key="1">
    <source>
        <dbReference type="ARBA" id="ARBA00001554"/>
    </source>
</evidence>
<comment type="similarity">
    <text evidence="2 4">Belongs to the pterin-4-alpha-carbinolamine dehydratase family.</text>
</comment>
<keyword evidence="3 4" id="KW-0456">Lyase</keyword>
<dbReference type="EMBL" id="PFOD01000058">
    <property type="protein sequence ID" value="PIZ65174.1"/>
    <property type="molecule type" value="Genomic_DNA"/>
</dbReference>
<comment type="catalytic activity">
    <reaction evidence="1 4">
        <text>(4aS,6R)-4a-hydroxy-L-erythro-5,6,7,8-tetrahydrobiopterin = (6R)-L-erythro-6,7-dihydrobiopterin + H2O</text>
        <dbReference type="Rhea" id="RHEA:11920"/>
        <dbReference type="ChEBI" id="CHEBI:15377"/>
        <dbReference type="ChEBI" id="CHEBI:15642"/>
        <dbReference type="ChEBI" id="CHEBI:43120"/>
        <dbReference type="EC" id="4.2.1.96"/>
    </reaction>
</comment>
<dbReference type="GO" id="GO:0006729">
    <property type="term" value="P:tetrahydrobiopterin biosynthetic process"/>
    <property type="evidence" value="ECO:0007669"/>
    <property type="project" value="InterPro"/>
</dbReference>
<dbReference type="InterPro" id="IPR036428">
    <property type="entry name" value="PCD_sf"/>
</dbReference>
<sequence length="100" mass="11292">MKRLAKEEIKNRLSQVSGWRVEQGSLCKDFIFKDFTTAFSFMAEAAKEAEKINHHPDWSNSYNKVSIRLTTHSAGGLTDNDFSLARLANEAAQKLQRTTG</sequence>
<evidence type="ECO:0000256" key="3">
    <source>
        <dbReference type="ARBA" id="ARBA00023239"/>
    </source>
</evidence>
<dbReference type="HAMAP" id="MF_00434">
    <property type="entry name" value="Pterin_4_alpha"/>
    <property type="match status" value="1"/>
</dbReference>
<dbReference type="GO" id="GO:0008124">
    <property type="term" value="F:4-alpha-hydroxytetrahydrobiopterin dehydratase activity"/>
    <property type="evidence" value="ECO:0007669"/>
    <property type="project" value="UniProtKB-UniRule"/>
</dbReference>
<proteinExistence type="inferred from homology"/>
<name>A0A2M7U3P9_9BACT</name>
<dbReference type="Gene3D" id="3.30.1360.20">
    <property type="entry name" value="Transcriptional coactivator/pterin dehydratase"/>
    <property type="match status" value="1"/>
</dbReference>
<evidence type="ECO:0000256" key="4">
    <source>
        <dbReference type="HAMAP-Rule" id="MF_00434"/>
    </source>
</evidence>
<dbReference type="PANTHER" id="PTHR12599:SF0">
    <property type="entry name" value="PTERIN-4-ALPHA-CARBINOLAMINE DEHYDRATASE"/>
    <property type="match status" value="1"/>
</dbReference>
<gene>
    <name evidence="5" type="ORF">COY14_03000</name>
</gene>
<dbReference type="NCBIfam" id="NF002018">
    <property type="entry name" value="PRK00823.1-3"/>
    <property type="match status" value="1"/>
</dbReference>
<dbReference type="Pfam" id="PF01329">
    <property type="entry name" value="Pterin_4a"/>
    <property type="match status" value="1"/>
</dbReference>
<organism evidence="5 6">
    <name type="scientific">Candidatus Roizmanbacteria bacterium CG_4_10_14_0_2_um_filter_36_9</name>
    <dbReference type="NCBI Taxonomy" id="1974823"/>
    <lineage>
        <taxon>Bacteria</taxon>
        <taxon>Candidatus Roizmaniibacteriota</taxon>
    </lineage>
</organism>
<dbReference type="EC" id="4.2.1.96" evidence="4"/>
<dbReference type="AlphaFoldDB" id="A0A2M7U3P9"/>
<evidence type="ECO:0000256" key="2">
    <source>
        <dbReference type="ARBA" id="ARBA00006472"/>
    </source>
</evidence>
<dbReference type="SUPFAM" id="SSF55248">
    <property type="entry name" value="PCD-like"/>
    <property type="match status" value="1"/>
</dbReference>
<dbReference type="NCBIfam" id="NF002017">
    <property type="entry name" value="PRK00823.1-2"/>
    <property type="match status" value="1"/>
</dbReference>